<accession>A0ABY5JNJ4</accession>
<evidence type="ECO:0000313" key="8">
    <source>
        <dbReference type="Proteomes" id="UP001059773"/>
    </source>
</evidence>
<dbReference type="Pfam" id="PF01061">
    <property type="entry name" value="ABC2_membrane"/>
    <property type="match status" value="1"/>
</dbReference>
<name>A0ABY5JNJ4_9BACI</name>
<comment type="subcellular location">
    <subcellularLocation>
        <location evidence="1">Membrane</location>
        <topology evidence="1">Multi-pass membrane protein</topology>
    </subcellularLocation>
</comment>
<keyword evidence="2 5" id="KW-0812">Transmembrane</keyword>
<protein>
    <submittedName>
        <fullName evidence="7">ABC transporter permease</fullName>
    </submittedName>
</protein>
<gene>
    <name evidence="7" type="ORF">NP439_13195</name>
</gene>
<keyword evidence="3 5" id="KW-1133">Transmembrane helix</keyword>
<sequence>MKNLNESLAYWNSSPKSISAFKATRTFMWRTVKNTKNNLFGYVIEAVLSPVIMLLIFGYLFGGAIAGSTTEYIQFLLPGILILTVILLTVYSGASLCSDITKVFIIDFGQCLFGSRHLYLDH</sequence>
<keyword evidence="8" id="KW-1185">Reference proteome</keyword>
<evidence type="ECO:0000313" key="7">
    <source>
        <dbReference type="EMBL" id="UUI01032.1"/>
    </source>
</evidence>
<feature type="transmembrane region" description="Helical" evidence="5">
    <location>
        <begin position="39"/>
        <end position="60"/>
    </location>
</feature>
<evidence type="ECO:0000259" key="6">
    <source>
        <dbReference type="Pfam" id="PF01061"/>
    </source>
</evidence>
<dbReference type="RefSeq" id="WP_256706456.1">
    <property type="nucleotide sequence ID" value="NZ_CP101914.1"/>
</dbReference>
<dbReference type="EMBL" id="CP101914">
    <property type="protein sequence ID" value="UUI01032.1"/>
    <property type="molecule type" value="Genomic_DNA"/>
</dbReference>
<organism evidence="7 8">
    <name type="scientific">Oceanobacillus jeddahense</name>
    <dbReference type="NCBI Taxonomy" id="1462527"/>
    <lineage>
        <taxon>Bacteria</taxon>
        <taxon>Bacillati</taxon>
        <taxon>Bacillota</taxon>
        <taxon>Bacilli</taxon>
        <taxon>Bacillales</taxon>
        <taxon>Bacillaceae</taxon>
        <taxon>Oceanobacillus</taxon>
    </lineage>
</organism>
<evidence type="ECO:0000256" key="1">
    <source>
        <dbReference type="ARBA" id="ARBA00004141"/>
    </source>
</evidence>
<evidence type="ECO:0000256" key="4">
    <source>
        <dbReference type="ARBA" id="ARBA00023136"/>
    </source>
</evidence>
<feature type="transmembrane region" description="Helical" evidence="5">
    <location>
        <begin position="72"/>
        <end position="94"/>
    </location>
</feature>
<dbReference type="Proteomes" id="UP001059773">
    <property type="component" value="Chromosome"/>
</dbReference>
<keyword evidence="4 5" id="KW-0472">Membrane</keyword>
<reference evidence="7" key="1">
    <citation type="submission" date="2022-07" db="EMBL/GenBank/DDBJ databases">
        <title>FELIX.</title>
        <authorList>
            <person name="Wan K.H."/>
            <person name="Park S."/>
            <person name="Lawrence Q."/>
            <person name="Eichenberger J.P."/>
            <person name="Booth B.W."/>
            <person name="Piaggio A.J."/>
            <person name="Chandler J.C."/>
            <person name="Franklin A.B."/>
            <person name="Celniker S.E."/>
        </authorList>
    </citation>
    <scope>NUCLEOTIDE SEQUENCE</scope>
    <source>
        <strain evidence="7">QA-1986 374</strain>
    </source>
</reference>
<evidence type="ECO:0000256" key="3">
    <source>
        <dbReference type="ARBA" id="ARBA00022989"/>
    </source>
</evidence>
<feature type="domain" description="ABC-2 type transporter transmembrane" evidence="6">
    <location>
        <begin position="24"/>
        <end position="96"/>
    </location>
</feature>
<dbReference type="InterPro" id="IPR013525">
    <property type="entry name" value="ABC2_TM"/>
</dbReference>
<evidence type="ECO:0000256" key="2">
    <source>
        <dbReference type="ARBA" id="ARBA00022692"/>
    </source>
</evidence>
<proteinExistence type="predicted"/>
<evidence type="ECO:0000256" key="5">
    <source>
        <dbReference type="SAM" id="Phobius"/>
    </source>
</evidence>